<evidence type="ECO:0000256" key="2">
    <source>
        <dbReference type="ARBA" id="ARBA00023125"/>
    </source>
</evidence>
<keyword evidence="7" id="KW-1185">Reference proteome</keyword>
<protein>
    <submittedName>
        <fullName evidence="6">CRP-like cAMP-binding protein</fullName>
    </submittedName>
</protein>
<evidence type="ECO:0000259" key="4">
    <source>
        <dbReference type="PROSITE" id="PS50042"/>
    </source>
</evidence>
<gene>
    <name evidence="6" type="ORF">BJ981_001931</name>
</gene>
<dbReference type="InterPro" id="IPR000595">
    <property type="entry name" value="cNMP-bd_dom"/>
</dbReference>
<dbReference type="PROSITE" id="PS00888">
    <property type="entry name" value="CNMP_BINDING_1"/>
    <property type="match status" value="1"/>
</dbReference>
<dbReference type="GO" id="GO:0005829">
    <property type="term" value="C:cytosol"/>
    <property type="evidence" value="ECO:0007669"/>
    <property type="project" value="TreeGrafter"/>
</dbReference>
<organism evidence="6 7">
    <name type="scientific">Sphaerisporangium krabiense</name>
    <dbReference type="NCBI Taxonomy" id="763782"/>
    <lineage>
        <taxon>Bacteria</taxon>
        <taxon>Bacillati</taxon>
        <taxon>Actinomycetota</taxon>
        <taxon>Actinomycetes</taxon>
        <taxon>Streptosporangiales</taxon>
        <taxon>Streptosporangiaceae</taxon>
        <taxon>Sphaerisporangium</taxon>
    </lineage>
</organism>
<evidence type="ECO:0000313" key="6">
    <source>
        <dbReference type="EMBL" id="MBB5626232.1"/>
    </source>
</evidence>
<dbReference type="InterPro" id="IPR012318">
    <property type="entry name" value="HTH_CRP"/>
</dbReference>
<feature type="domain" description="HTH crp-type" evidence="5">
    <location>
        <begin position="145"/>
        <end position="218"/>
    </location>
</feature>
<dbReference type="EMBL" id="JACHBR010000001">
    <property type="protein sequence ID" value="MBB5626232.1"/>
    <property type="molecule type" value="Genomic_DNA"/>
</dbReference>
<dbReference type="SUPFAM" id="SSF46785">
    <property type="entry name" value="Winged helix' DNA-binding domain"/>
    <property type="match status" value="1"/>
</dbReference>
<dbReference type="PROSITE" id="PS50042">
    <property type="entry name" value="CNMP_BINDING_3"/>
    <property type="match status" value="1"/>
</dbReference>
<dbReference type="InterPro" id="IPR036388">
    <property type="entry name" value="WH-like_DNA-bd_sf"/>
</dbReference>
<reference evidence="6 7" key="1">
    <citation type="submission" date="2020-08" db="EMBL/GenBank/DDBJ databases">
        <title>Sequencing the genomes of 1000 actinobacteria strains.</title>
        <authorList>
            <person name="Klenk H.-P."/>
        </authorList>
    </citation>
    <scope>NUCLEOTIDE SEQUENCE [LARGE SCALE GENOMIC DNA]</scope>
    <source>
        <strain evidence="6 7">DSM 45790</strain>
    </source>
</reference>
<dbReference type="PROSITE" id="PS51063">
    <property type="entry name" value="HTH_CRP_2"/>
    <property type="match status" value="1"/>
</dbReference>
<dbReference type="GO" id="GO:0003700">
    <property type="term" value="F:DNA-binding transcription factor activity"/>
    <property type="evidence" value="ECO:0007669"/>
    <property type="project" value="TreeGrafter"/>
</dbReference>
<evidence type="ECO:0000256" key="1">
    <source>
        <dbReference type="ARBA" id="ARBA00023015"/>
    </source>
</evidence>
<name>A0A7W8Z2H2_9ACTN</name>
<sequence length="238" mass="25793">MRRRPGWPSETFLARLPEASRQELLGLGPVHAHPAGRVLVRQGDPGTLLYVIAHGLVKVTARTENGKESLLAVRVRGDLVGDMALGGSPRSATVTTCGPTTTCVIKGDVFLAFICRHPPAALAWNTFTGERLRWANQRRLEFAGYDSDVCLARLLLALLARHGRPTRHGMDLGVPLTQPELGSLIGAKESTVQKILRDLSVRGLVRTGRRRVVVTDVPGLTAFAELPPSSAENHRAKP</sequence>
<dbReference type="CDD" id="cd00038">
    <property type="entry name" value="CAP_ED"/>
    <property type="match status" value="1"/>
</dbReference>
<dbReference type="AlphaFoldDB" id="A0A7W8Z2H2"/>
<dbReference type="InterPro" id="IPR050397">
    <property type="entry name" value="Env_Response_Regulators"/>
</dbReference>
<dbReference type="RefSeq" id="WP_184610076.1">
    <property type="nucleotide sequence ID" value="NZ_BOOS01000062.1"/>
</dbReference>
<keyword evidence="3" id="KW-0804">Transcription</keyword>
<evidence type="ECO:0000259" key="5">
    <source>
        <dbReference type="PROSITE" id="PS51063"/>
    </source>
</evidence>
<dbReference type="PANTHER" id="PTHR24567:SF74">
    <property type="entry name" value="HTH-TYPE TRANSCRIPTIONAL REGULATOR ARCR"/>
    <property type="match status" value="1"/>
</dbReference>
<feature type="domain" description="Cyclic nucleotide-binding" evidence="4">
    <location>
        <begin position="12"/>
        <end position="114"/>
    </location>
</feature>
<dbReference type="Gene3D" id="2.60.120.10">
    <property type="entry name" value="Jelly Rolls"/>
    <property type="match status" value="1"/>
</dbReference>
<comment type="caution">
    <text evidence="6">The sequence shown here is derived from an EMBL/GenBank/DDBJ whole genome shotgun (WGS) entry which is preliminary data.</text>
</comment>
<dbReference type="SMART" id="SM00100">
    <property type="entry name" value="cNMP"/>
    <property type="match status" value="1"/>
</dbReference>
<dbReference type="Pfam" id="PF13545">
    <property type="entry name" value="HTH_Crp_2"/>
    <property type="match status" value="1"/>
</dbReference>
<evidence type="ECO:0000256" key="3">
    <source>
        <dbReference type="ARBA" id="ARBA00023163"/>
    </source>
</evidence>
<dbReference type="PANTHER" id="PTHR24567">
    <property type="entry name" value="CRP FAMILY TRANSCRIPTIONAL REGULATORY PROTEIN"/>
    <property type="match status" value="1"/>
</dbReference>
<keyword evidence="2" id="KW-0238">DNA-binding</keyword>
<dbReference type="Gene3D" id="1.10.10.10">
    <property type="entry name" value="Winged helix-like DNA-binding domain superfamily/Winged helix DNA-binding domain"/>
    <property type="match status" value="1"/>
</dbReference>
<dbReference type="Proteomes" id="UP000588112">
    <property type="component" value="Unassembled WGS sequence"/>
</dbReference>
<dbReference type="SUPFAM" id="SSF51206">
    <property type="entry name" value="cAMP-binding domain-like"/>
    <property type="match status" value="1"/>
</dbReference>
<evidence type="ECO:0000313" key="7">
    <source>
        <dbReference type="Proteomes" id="UP000588112"/>
    </source>
</evidence>
<dbReference type="InterPro" id="IPR018490">
    <property type="entry name" value="cNMP-bd_dom_sf"/>
</dbReference>
<dbReference type="Pfam" id="PF00027">
    <property type="entry name" value="cNMP_binding"/>
    <property type="match status" value="1"/>
</dbReference>
<dbReference type="GO" id="GO:0003677">
    <property type="term" value="F:DNA binding"/>
    <property type="evidence" value="ECO:0007669"/>
    <property type="project" value="UniProtKB-KW"/>
</dbReference>
<dbReference type="InterPro" id="IPR018488">
    <property type="entry name" value="cNMP-bd_CS"/>
</dbReference>
<keyword evidence="1" id="KW-0805">Transcription regulation</keyword>
<proteinExistence type="predicted"/>
<dbReference type="InterPro" id="IPR014710">
    <property type="entry name" value="RmlC-like_jellyroll"/>
</dbReference>
<dbReference type="InterPro" id="IPR036390">
    <property type="entry name" value="WH_DNA-bd_sf"/>
</dbReference>
<accession>A0A7W8Z2H2</accession>